<protein>
    <recommendedName>
        <fullName evidence="5">Methyltransferase</fullName>
        <ecNumber evidence="5">2.1.1.-</ecNumber>
    </recommendedName>
</protein>
<dbReference type="EC" id="2.1.1.-" evidence="5"/>
<dbReference type="InterPro" id="IPR015840">
    <property type="entry name" value="DNA_MeTrfase_ParB"/>
</dbReference>
<organism evidence="7 8">
    <name type="scientific">Butyricicoccus porcorum</name>
    <dbReference type="NCBI Taxonomy" id="1945634"/>
    <lineage>
        <taxon>Bacteria</taxon>
        <taxon>Bacillati</taxon>
        <taxon>Bacillota</taxon>
        <taxon>Clostridia</taxon>
        <taxon>Eubacteriales</taxon>
        <taxon>Butyricicoccaceae</taxon>
        <taxon>Butyricicoccus</taxon>
    </lineage>
</organism>
<dbReference type="CDD" id="cd16401">
    <property type="entry name" value="ParB_N_like_MT"/>
    <property type="match status" value="1"/>
</dbReference>
<keyword evidence="4" id="KW-0680">Restriction system</keyword>
<gene>
    <name evidence="7" type="ORF">CBW42_03780</name>
</gene>
<dbReference type="PRINTS" id="PR00508">
    <property type="entry name" value="S21N4MTFRASE"/>
</dbReference>
<keyword evidence="2 7" id="KW-0489">Methyltransferase</keyword>
<dbReference type="GO" id="GO:0008170">
    <property type="term" value="F:N-methyltransferase activity"/>
    <property type="evidence" value="ECO:0007669"/>
    <property type="project" value="InterPro"/>
</dbReference>
<dbReference type="SMART" id="SM00470">
    <property type="entry name" value="ParB"/>
    <property type="match status" value="1"/>
</dbReference>
<dbReference type="Gene3D" id="3.90.1530.10">
    <property type="entry name" value="Conserved hypothetical protein from pyrococcus furiosus pfu- 392566-001, ParB domain"/>
    <property type="match status" value="1"/>
</dbReference>
<evidence type="ECO:0000259" key="6">
    <source>
        <dbReference type="SMART" id="SM00470"/>
    </source>
</evidence>
<evidence type="ECO:0000256" key="2">
    <source>
        <dbReference type="ARBA" id="ARBA00022603"/>
    </source>
</evidence>
<dbReference type="GO" id="GO:0009307">
    <property type="term" value="P:DNA restriction-modification system"/>
    <property type="evidence" value="ECO:0007669"/>
    <property type="project" value="UniProtKB-KW"/>
</dbReference>
<evidence type="ECO:0000256" key="4">
    <source>
        <dbReference type="ARBA" id="ARBA00022747"/>
    </source>
</evidence>
<evidence type="ECO:0000313" key="7">
    <source>
        <dbReference type="EMBL" id="OUM21165.1"/>
    </source>
</evidence>
<dbReference type="PIRSF" id="PIRSF036758">
    <property type="entry name" value="Aden_M_ParB"/>
    <property type="match status" value="1"/>
</dbReference>
<evidence type="ECO:0000256" key="1">
    <source>
        <dbReference type="ARBA" id="ARBA00006594"/>
    </source>
</evidence>
<dbReference type="InterPro" id="IPR036086">
    <property type="entry name" value="ParB/Sulfiredoxin_sf"/>
</dbReference>
<accession>A0A252F5W5</accession>
<evidence type="ECO:0000313" key="8">
    <source>
        <dbReference type="Proteomes" id="UP000194903"/>
    </source>
</evidence>
<dbReference type="PROSITE" id="PS00092">
    <property type="entry name" value="N6_MTASE"/>
    <property type="match status" value="1"/>
</dbReference>
<comment type="similarity">
    <text evidence="1 5">Belongs to the N(4)/N(6)-methyltransferase family.</text>
</comment>
<evidence type="ECO:0000256" key="5">
    <source>
        <dbReference type="RuleBase" id="RU362026"/>
    </source>
</evidence>
<dbReference type="InterPro" id="IPR002052">
    <property type="entry name" value="DNA_methylase_N6_adenine_CS"/>
</dbReference>
<dbReference type="GO" id="GO:0032259">
    <property type="term" value="P:methylation"/>
    <property type="evidence" value="ECO:0007669"/>
    <property type="project" value="UniProtKB-KW"/>
</dbReference>
<proteinExistence type="inferred from homology"/>
<sequence>MPAQIVAGLHAAHRKTKKEKIMRKTAELKILPVHVLKPAAYNPRKKLKPGDKEYEKIRQSIEEFGFADPLVVNADMTIIGGHQRLTVAVDLGYTEVPCAVVDVDKVREKALNIALNKITGAWDDNLLAELLQDIENSDFDVGKTGFDPPEIETLFNKVHSREVEEDNFDVESELKQPVFSKPGDLWTLGRHRVLCGDATLPESYAVLMDGVQANLVLSDPPYNVDVEETAGKILNDNMGDTEFYEFLFAAFRQMHENLANDGSIYLFHADTEGLNFRRAFKDAGFYLSGCCIWKKNALVLGRSPYQWQHEPCLYGWKQGGKHQWYSDRKQTTIWEYDRPKSNKDHPTMKPVGLMSYPIRNSTMTNGIVLDPFLGSGSTLIACEETDRVCRGMELDPKFMDVIVKRYIGHQDGRYDDVFVLRDGQKLRFDELATVEAETE</sequence>
<reference evidence="7 8" key="1">
    <citation type="submission" date="2017-05" db="EMBL/GenBank/DDBJ databases">
        <title>Butyricicoccus porcorum sp. nov. a butyrate-producing bacterium from the swine intestinal tract.</title>
        <authorList>
            <person name="Trachsel J."/>
            <person name="Humphrey S."/>
            <person name="Allen H.K."/>
        </authorList>
    </citation>
    <scope>NUCLEOTIDE SEQUENCE [LARGE SCALE GENOMIC DNA]</scope>
    <source>
        <strain evidence="7">BB10</strain>
    </source>
</reference>
<feature type="domain" description="ParB-like N-terminal" evidence="6">
    <location>
        <begin position="29"/>
        <end position="117"/>
    </location>
</feature>
<evidence type="ECO:0000256" key="3">
    <source>
        <dbReference type="ARBA" id="ARBA00022679"/>
    </source>
</evidence>
<dbReference type="InterPro" id="IPR003115">
    <property type="entry name" value="ParB_N"/>
</dbReference>
<dbReference type="InterPro" id="IPR001091">
    <property type="entry name" value="RM_Methyltransferase"/>
</dbReference>
<dbReference type="AlphaFoldDB" id="A0A252F5W5"/>
<dbReference type="SUPFAM" id="SSF110849">
    <property type="entry name" value="ParB/Sulfiredoxin"/>
    <property type="match status" value="1"/>
</dbReference>
<dbReference type="Proteomes" id="UP000194903">
    <property type="component" value="Unassembled WGS sequence"/>
</dbReference>
<dbReference type="Gene3D" id="3.40.50.150">
    <property type="entry name" value="Vaccinia Virus protein VP39"/>
    <property type="match status" value="1"/>
</dbReference>
<dbReference type="InterPro" id="IPR002941">
    <property type="entry name" value="DNA_methylase_N4/N6"/>
</dbReference>
<dbReference type="EMBL" id="NHOC01000003">
    <property type="protein sequence ID" value="OUM21165.1"/>
    <property type="molecule type" value="Genomic_DNA"/>
</dbReference>
<dbReference type="InterPro" id="IPR029063">
    <property type="entry name" value="SAM-dependent_MTases_sf"/>
</dbReference>
<keyword evidence="3" id="KW-0808">Transferase</keyword>
<keyword evidence="8" id="KW-1185">Reference proteome</keyword>
<comment type="caution">
    <text evidence="7">The sequence shown here is derived from an EMBL/GenBank/DDBJ whole genome shotgun (WGS) entry which is preliminary data.</text>
</comment>
<dbReference type="GO" id="GO:0003677">
    <property type="term" value="F:DNA binding"/>
    <property type="evidence" value="ECO:0007669"/>
    <property type="project" value="InterPro"/>
</dbReference>
<dbReference type="Pfam" id="PF01555">
    <property type="entry name" value="N6_N4_Mtase"/>
    <property type="match status" value="1"/>
</dbReference>
<dbReference type="SUPFAM" id="SSF53335">
    <property type="entry name" value="S-adenosyl-L-methionine-dependent methyltransferases"/>
    <property type="match status" value="1"/>
</dbReference>
<dbReference type="Pfam" id="PF02195">
    <property type="entry name" value="ParB_N"/>
    <property type="match status" value="1"/>
</dbReference>
<name>A0A252F5W5_9FIRM</name>